<feature type="compositionally biased region" description="Basic and acidic residues" evidence="1">
    <location>
        <begin position="36"/>
        <end position="47"/>
    </location>
</feature>
<sequence>MDSVQSLIAKLKKFFRRENSDKEEQTEVKQAADAFEPEKTSEEKPIREAEYYQERMSRQFDFALYNPHFF</sequence>
<evidence type="ECO:0000313" key="3">
    <source>
        <dbReference type="Proteomes" id="UP000005239"/>
    </source>
</evidence>
<accession>A0A8R1YP73</accession>
<gene>
    <name evidence="2" type="primary">WBGene00273047</name>
</gene>
<dbReference type="AlphaFoldDB" id="A0A454Y5S9"/>
<accession>A0A454Y5S9</accession>
<proteinExistence type="predicted"/>
<reference evidence="2" key="2">
    <citation type="submission" date="2022-06" db="UniProtKB">
        <authorList>
            <consortium name="EnsemblMetazoa"/>
        </authorList>
    </citation>
    <scope>IDENTIFICATION</scope>
    <source>
        <strain evidence="2">PS312</strain>
    </source>
</reference>
<reference evidence="3" key="1">
    <citation type="journal article" date="2008" name="Nat. Genet.">
        <title>The Pristionchus pacificus genome provides a unique perspective on nematode lifestyle and parasitism.</title>
        <authorList>
            <person name="Dieterich C."/>
            <person name="Clifton S.W."/>
            <person name="Schuster L.N."/>
            <person name="Chinwalla A."/>
            <person name="Delehaunty K."/>
            <person name="Dinkelacker I."/>
            <person name="Fulton L."/>
            <person name="Fulton R."/>
            <person name="Godfrey J."/>
            <person name="Minx P."/>
            <person name="Mitreva M."/>
            <person name="Roeseler W."/>
            <person name="Tian H."/>
            <person name="Witte H."/>
            <person name="Yang S.P."/>
            <person name="Wilson R.K."/>
            <person name="Sommer R.J."/>
        </authorList>
    </citation>
    <scope>NUCLEOTIDE SEQUENCE [LARGE SCALE GENOMIC DNA]</scope>
    <source>
        <strain evidence="3">PS312</strain>
    </source>
</reference>
<dbReference type="Proteomes" id="UP000005239">
    <property type="component" value="Unassembled WGS sequence"/>
</dbReference>
<feature type="region of interest" description="Disordered" evidence="1">
    <location>
        <begin position="22"/>
        <end position="47"/>
    </location>
</feature>
<keyword evidence="3" id="KW-1185">Reference proteome</keyword>
<protein>
    <submittedName>
        <fullName evidence="2">Uncharacterized protein</fullName>
    </submittedName>
</protein>
<name>A0A454Y5S9_PRIPA</name>
<organism evidence="2 3">
    <name type="scientific">Pristionchus pacificus</name>
    <name type="common">Parasitic nematode worm</name>
    <dbReference type="NCBI Taxonomy" id="54126"/>
    <lineage>
        <taxon>Eukaryota</taxon>
        <taxon>Metazoa</taxon>
        <taxon>Ecdysozoa</taxon>
        <taxon>Nematoda</taxon>
        <taxon>Chromadorea</taxon>
        <taxon>Rhabditida</taxon>
        <taxon>Rhabditina</taxon>
        <taxon>Diplogasteromorpha</taxon>
        <taxon>Diplogasteroidea</taxon>
        <taxon>Neodiplogasteridae</taxon>
        <taxon>Pristionchus</taxon>
    </lineage>
</organism>
<dbReference type="EnsemblMetazoa" id="PPA34678.1">
    <property type="protein sequence ID" value="PPA34678.1"/>
    <property type="gene ID" value="WBGene00273047"/>
</dbReference>
<evidence type="ECO:0000256" key="1">
    <source>
        <dbReference type="SAM" id="MobiDB-lite"/>
    </source>
</evidence>
<evidence type="ECO:0000313" key="2">
    <source>
        <dbReference type="EnsemblMetazoa" id="PPA34678.1"/>
    </source>
</evidence>